<feature type="region of interest" description="Disordered" evidence="6">
    <location>
        <begin position="313"/>
        <end position="366"/>
    </location>
</feature>
<feature type="compositionally biased region" description="Low complexity" evidence="6">
    <location>
        <begin position="185"/>
        <end position="195"/>
    </location>
</feature>
<protein>
    <recommendedName>
        <fullName evidence="5">Acetyltransferase component of pyruvate dehydrogenase complex</fullName>
        <ecNumber evidence="5">2.3.1.12</ecNumber>
    </recommendedName>
</protein>
<keyword evidence="3 5" id="KW-0450">Lipoyl</keyword>
<dbReference type="InterPro" id="IPR045257">
    <property type="entry name" value="E2/Pdx1"/>
</dbReference>
<feature type="region of interest" description="Disordered" evidence="6">
    <location>
        <begin position="407"/>
        <end position="440"/>
    </location>
</feature>
<feature type="compositionally biased region" description="Basic and acidic residues" evidence="6">
    <location>
        <begin position="323"/>
        <end position="333"/>
    </location>
</feature>
<evidence type="ECO:0000259" key="7">
    <source>
        <dbReference type="PROSITE" id="PS50968"/>
    </source>
</evidence>
<evidence type="ECO:0000313" key="9">
    <source>
        <dbReference type="EMBL" id="KAK9863718.1"/>
    </source>
</evidence>
<dbReference type="NCBIfam" id="TIGR01349">
    <property type="entry name" value="PDHac_trf_mito"/>
    <property type="match status" value="1"/>
</dbReference>
<feature type="region of interest" description="Disordered" evidence="6">
    <location>
        <begin position="181"/>
        <end position="222"/>
    </location>
</feature>
<dbReference type="CDD" id="cd06849">
    <property type="entry name" value="lipoyl_domain"/>
    <property type="match status" value="2"/>
</dbReference>
<dbReference type="InterPro" id="IPR036625">
    <property type="entry name" value="E3-bd_dom_sf"/>
</dbReference>
<comment type="similarity">
    <text evidence="1 5">Belongs to the 2-oxoacid dehydrogenase family.</text>
</comment>
<keyword evidence="2 5" id="KW-0808">Transferase</keyword>
<feature type="domain" description="Peripheral subunit-binding (PSBD)" evidence="8">
    <location>
        <begin position="368"/>
        <end position="405"/>
    </location>
</feature>
<dbReference type="Gene3D" id="4.10.320.10">
    <property type="entry name" value="E3-binding domain"/>
    <property type="match status" value="1"/>
</dbReference>
<dbReference type="AlphaFoldDB" id="A0AAW1T481"/>
<dbReference type="InterPro" id="IPR023213">
    <property type="entry name" value="CAT-like_dom_sf"/>
</dbReference>
<dbReference type="FunFam" id="2.40.50.100:FF:000010">
    <property type="entry name" value="Acetyltransferase component of pyruvate dehydrogenase complex"/>
    <property type="match status" value="2"/>
</dbReference>
<dbReference type="PANTHER" id="PTHR23151">
    <property type="entry name" value="DIHYDROLIPOAMIDE ACETYL/SUCCINYL-TRANSFERASE-RELATED"/>
    <property type="match status" value="1"/>
</dbReference>
<evidence type="ECO:0000256" key="5">
    <source>
        <dbReference type="RuleBase" id="RU361137"/>
    </source>
</evidence>
<dbReference type="PROSITE" id="PS51826">
    <property type="entry name" value="PSBD"/>
    <property type="match status" value="1"/>
</dbReference>
<dbReference type="Pfam" id="PF00198">
    <property type="entry name" value="2-oxoacid_dh"/>
    <property type="match status" value="1"/>
</dbReference>
<keyword evidence="4 5" id="KW-0012">Acyltransferase</keyword>
<dbReference type="PANTHER" id="PTHR23151:SF90">
    <property type="entry name" value="DIHYDROLIPOYLLYSINE-RESIDUE ACETYLTRANSFERASE COMPONENT OF PYRUVATE DEHYDROGENASE COMPLEX, MITOCHONDRIAL-RELATED"/>
    <property type="match status" value="1"/>
</dbReference>
<dbReference type="Pfam" id="PF00364">
    <property type="entry name" value="Biotin_lipoyl"/>
    <property type="match status" value="2"/>
</dbReference>
<comment type="subcellular location">
    <subcellularLocation>
        <location evidence="5">Mitochondrion</location>
    </subcellularLocation>
</comment>
<feature type="domain" description="Lipoyl-binding" evidence="7">
    <location>
        <begin position="95"/>
        <end position="171"/>
    </location>
</feature>
<evidence type="ECO:0000256" key="3">
    <source>
        <dbReference type="ARBA" id="ARBA00022823"/>
    </source>
</evidence>
<dbReference type="Pfam" id="PF02817">
    <property type="entry name" value="E3_binding"/>
    <property type="match status" value="1"/>
</dbReference>
<dbReference type="InterPro" id="IPR011053">
    <property type="entry name" value="Single_hybrid_motif"/>
</dbReference>
<dbReference type="Proteomes" id="UP001485043">
    <property type="component" value="Unassembled WGS sequence"/>
</dbReference>
<dbReference type="InterPro" id="IPR004167">
    <property type="entry name" value="PSBD"/>
</dbReference>
<dbReference type="PROSITE" id="PS50968">
    <property type="entry name" value="BIOTINYL_LIPOYL"/>
    <property type="match status" value="2"/>
</dbReference>
<dbReference type="GO" id="GO:0045254">
    <property type="term" value="C:pyruvate dehydrogenase complex"/>
    <property type="evidence" value="ECO:0007669"/>
    <property type="project" value="UniProtKB-UniRule"/>
</dbReference>
<dbReference type="InterPro" id="IPR001078">
    <property type="entry name" value="2-oxoacid_DH_actylTfrase"/>
</dbReference>
<dbReference type="FunFam" id="3.30.559.10:FF:000003">
    <property type="entry name" value="Acetyltransferase component of pyruvate dehydrogenase complex"/>
    <property type="match status" value="1"/>
</dbReference>
<dbReference type="InterPro" id="IPR000089">
    <property type="entry name" value="Biotin_lipoyl"/>
</dbReference>
<dbReference type="Gene3D" id="3.30.559.10">
    <property type="entry name" value="Chloramphenicol acetyltransferase-like domain"/>
    <property type="match status" value="1"/>
</dbReference>
<accession>A0AAW1T481</accession>
<feature type="compositionally biased region" description="Acidic residues" evidence="6">
    <location>
        <begin position="196"/>
        <end position="207"/>
    </location>
</feature>
<evidence type="ECO:0000256" key="1">
    <source>
        <dbReference type="ARBA" id="ARBA00007317"/>
    </source>
</evidence>
<dbReference type="EC" id="2.3.1.12" evidence="5"/>
<dbReference type="SUPFAM" id="SSF51230">
    <property type="entry name" value="Single hybrid motif"/>
    <property type="match status" value="2"/>
</dbReference>
<dbReference type="InterPro" id="IPR006257">
    <property type="entry name" value="LAT1"/>
</dbReference>
<dbReference type="SUPFAM" id="SSF47005">
    <property type="entry name" value="Peripheral subunit-binding domain of 2-oxo acid dehydrogenase complex"/>
    <property type="match status" value="1"/>
</dbReference>
<comment type="caution">
    <text evidence="9">The sequence shown here is derived from an EMBL/GenBank/DDBJ whole genome shotgun (WGS) entry which is preliminary data.</text>
</comment>
<evidence type="ECO:0000256" key="6">
    <source>
        <dbReference type="SAM" id="MobiDB-lite"/>
    </source>
</evidence>
<sequence>MGAARRLAPQICRSFRRGFSGMASSGGSSSAQDRLLASACIGCLSRTAARATAHLANLGPVGGAMMEPQLPMIMRCVTTRRGVSSCRGFASLPPHTELQMPSLSPTMNQGNIAGWKKQPGDEIAAGDVLCEVETDKATMEWEAQDEGFMAKILVDAGAKDIAVGTPVAVVCEDAGDVGAFENYQPGEGAPAAAAAEESEEPEAEDAPGVDGVESESGATAGDFPEHVVLGLPALSPTMSQGNIAGWKKKEGEAVAAGDSIAEIETDKATMEWEAQDDGFVAKILLEAGAKDIPVGEPALVIVEEEGDVAAFSNFSKTDASGGEPKKPAPKKEAAPSLPPAEPKQKEQPEQAPPKPQPATSKPAGTRVVASPYAKKLAREANVDVSQAQASGPNGRIVAADVQQLIQSGGGQPAQAAPEAASQATAEAPEGGEFTDEQHSQIRKVTAKRLLESKQTIPHYYLTIDCRVDRLLSLRKQLNEQLAAGSSGAKLSVNDFVVKAAALALKKVPDVNAAWYPDFTRRFHNIDISIAVQTPVGLMVPILRNADGRGLTDISAGIKALAGKAKDNKLKPDEFTGGTFTVSNLGMFGVDQFSAIINPPQSAILAVGGSSERVVPTASGSFEAAMYMSATLSCDHRVVDGAMGATWLQAFRGYLEDPVTMIL</sequence>
<comment type="function">
    <text evidence="5">The pyruvate dehydrogenase complex catalyzes the overall conversion of pyruvate to acetyl-CoA and CO(2).</text>
</comment>
<dbReference type="EMBL" id="JALJOV010000437">
    <property type="protein sequence ID" value="KAK9863718.1"/>
    <property type="molecule type" value="Genomic_DNA"/>
</dbReference>
<organism evidence="9 10">
    <name type="scientific">Apatococcus fuscideae</name>
    <dbReference type="NCBI Taxonomy" id="2026836"/>
    <lineage>
        <taxon>Eukaryota</taxon>
        <taxon>Viridiplantae</taxon>
        <taxon>Chlorophyta</taxon>
        <taxon>core chlorophytes</taxon>
        <taxon>Trebouxiophyceae</taxon>
        <taxon>Chlorellales</taxon>
        <taxon>Chlorellaceae</taxon>
        <taxon>Apatococcus</taxon>
    </lineage>
</organism>
<proteinExistence type="inferred from homology"/>
<reference evidence="9 10" key="1">
    <citation type="journal article" date="2024" name="Nat. Commun.">
        <title>Phylogenomics reveals the evolutionary origins of lichenization in chlorophyte algae.</title>
        <authorList>
            <person name="Puginier C."/>
            <person name="Libourel C."/>
            <person name="Otte J."/>
            <person name="Skaloud P."/>
            <person name="Haon M."/>
            <person name="Grisel S."/>
            <person name="Petersen M."/>
            <person name="Berrin J.G."/>
            <person name="Delaux P.M."/>
            <person name="Dal Grande F."/>
            <person name="Keller J."/>
        </authorList>
    </citation>
    <scope>NUCLEOTIDE SEQUENCE [LARGE SCALE GENOMIC DNA]</scope>
    <source>
        <strain evidence="9 10">SAG 2523</strain>
    </source>
</reference>
<feature type="compositionally biased region" description="Low complexity" evidence="6">
    <location>
        <begin position="412"/>
        <end position="430"/>
    </location>
</feature>
<evidence type="ECO:0000256" key="4">
    <source>
        <dbReference type="ARBA" id="ARBA00023315"/>
    </source>
</evidence>
<dbReference type="SUPFAM" id="SSF52777">
    <property type="entry name" value="CoA-dependent acyltransferases"/>
    <property type="match status" value="1"/>
</dbReference>
<feature type="domain" description="Lipoyl-binding" evidence="7">
    <location>
        <begin position="226"/>
        <end position="303"/>
    </location>
</feature>
<keyword evidence="10" id="KW-1185">Reference proteome</keyword>
<dbReference type="GO" id="GO:0004742">
    <property type="term" value="F:dihydrolipoyllysine-residue acetyltransferase activity"/>
    <property type="evidence" value="ECO:0007669"/>
    <property type="project" value="UniProtKB-UniRule"/>
</dbReference>
<comment type="catalytic activity">
    <reaction evidence="5">
        <text>N(6)-[(R)-dihydrolipoyl]-L-lysyl-[protein] + acetyl-CoA = N(6)-[(R)-S(8)-acetyldihydrolipoyl]-L-lysyl-[protein] + CoA</text>
        <dbReference type="Rhea" id="RHEA:17017"/>
        <dbReference type="Rhea" id="RHEA-COMP:10475"/>
        <dbReference type="Rhea" id="RHEA-COMP:10478"/>
        <dbReference type="ChEBI" id="CHEBI:57287"/>
        <dbReference type="ChEBI" id="CHEBI:57288"/>
        <dbReference type="ChEBI" id="CHEBI:83100"/>
        <dbReference type="ChEBI" id="CHEBI:83111"/>
        <dbReference type="EC" id="2.3.1.12"/>
    </reaction>
</comment>
<comment type="cofactor">
    <cofactor evidence="5">
        <name>(R)-lipoate</name>
        <dbReference type="ChEBI" id="CHEBI:83088"/>
    </cofactor>
    <text evidence="5">Binds 2 lipoyl cofactors covalently.</text>
</comment>
<evidence type="ECO:0000313" key="10">
    <source>
        <dbReference type="Proteomes" id="UP001485043"/>
    </source>
</evidence>
<dbReference type="Gene3D" id="2.40.50.100">
    <property type="match status" value="2"/>
</dbReference>
<dbReference type="GO" id="GO:0005739">
    <property type="term" value="C:mitochondrion"/>
    <property type="evidence" value="ECO:0007669"/>
    <property type="project" value="UniProtKB-SubCell"/>
</dbReference>
<evidence type="ECO:0000256" key="2">
    <source>
        <dbReference type="ARBA" id="ARBA00022679"/>
    </source>
</evidence>
<dbReference type="GO" id="GO:0006086">
    <property type="term" value="P:pyruvate decarboxylation to acetyl-CoA"/>
    <property type="evidence" value="ECO:0007669"/>
    <property type="project" value="InterPro"/>
</dbReference>
<name>A0AAW1T481_9CHLO</name>
<gene>
    <name evidence="9" type="ORF">WJX84_001166</name>
</gene>
<evidence type="ECO:0000259" key="8">
    <source>
        <dbReference type="PROSITE" id="PS51826"/>
    </source>
</evidence>